<keyword evidence="5 9" id="KW-0732">Signal</keyword>
<protein>
    <recommendedName>
        <fullName evidence="10">Bifunctional inhibitor/plant lipid transfer protein/seed storage helical domain-containing protein</fullName>
    </recommendedName>
</protein>
<organism evidence="11 12">
    <name type="scientific">Anisodus acutangulus</name>
    <dbReference type="NCBI Taxonomy" id="402998"/>
    <lineage>
        <taxon>Eukaryota</taxon>
        <taxon>Viridiplantae</taxon>
        <taxon>Streptophyta</taxon>
        <taxon>Embryophyta</taxon>
        <taxon>Tracheophyta</taxon>
        <taxon>Spermatophyta</taxon>
        <taxon>Magnoliopsida</taxon>
        <taxon>eudicotyledons</taxon>
        <taxon>Gunneridae</taxon>
        <taxon>Pentapetalae</taxon>
        <taxon>asterids</taxon>
        <taxon>lamiids</taxon>
        <taxon>Solanales</taxon>
        <taxon>Solanaceae</taxon>
        <taxon>Solanoideae</taxon>
        <taxon>Hyoscyameae</taxon>
        <taxon>Anisodus</taxon>
    </lineage>
</organism>
<dbReference type="GO" id="GO:0098552">
    <property type="term" value="C:side of membrane"/>
    <property type="evidence" value="ECO:0007669"/>
    <property type="project" value="UniProtKB-KW"/>
</dbReference>
<dbReference type="CDD" id="cd00010">
    <property type="entry name" value="AAI_LTSS"/>
    <property type="match status" value="1"/>
</dbReference>
<evidence type="ECO:0000256" key="9">
    <source>
        <dbReference type="SAM" id="SignalP"/>
    </source>
</evidence>
<dbReference type="EMBL" id="JAJAGQ010000008">
    <property type="protein sequence ID" value="KAJ8555648.1"/>
    <property type="molecule type" value="Genomic_DNA"/>
</dbReference>
<comment type="caution">
    <text evidence="11">The sequence shown here is derived from an EMBL/GenBank/DDBJ whole genome shotgun (WGS) entry which is preliminary data.</text>
</comment>
<evidence type="ECO:0000256" key="5">
    <source>
        <dbReference type="ARBA" id="ARBA00022729"/>
    </source>
</evidence>
<dbReference type="AlphaFoldDB" id="A0A9Q1RGC2"/>
<dbReference type="InterPro" id="IPR016140">
    <property type="entry name" value="Bifunc_inhib/LTP/seed_store"/>
</dbReference>
<evidence type="ECO:0000259" key="10">
    <source>
        <dbReference type="SMART" id="SM00499"/>
    </source>
</evidence>
<proteinExistence type="inferred from homology"/>
<dbReference type="GO" id="GO:0005886">
    <property type="term" value="C:plasma membrane"/>
    <property type="evidence" value="ECO:0007669"/>
    <property type="project" value="UniProtKB-SubCell"/>
</dbReference>
<dbReference type="SUPFAM" id="SSF47699">
    <property type="entry name" value="Bifunctional inhibitor/lipid-transfer protein/seed storage 2S albumin"/>
    <property type="match status" value="1"/>
</dbReference>
<sequence>MISSKLSFLITVAITAALLSATTTEAQNPSCASKLVPCADYLNSTKPPASCCDPLKEAVTKDLDCLCKLYENPTLLNSLGINVTQAIGLPKYCNIPGDVSTCKAAAPKSSSSPSGTTPATPAAKDKNGVSRIACIGVSSLLMLFASFMLA</sequence>
<dbReference type="InterPro" id="IPR036312">
    <property type="entry name" value="Bifun_inhib/LTP/seed_sf"/>
</dbReference>
<dbReference type="Gene3D" id="1.10.110.10">
    <property type="entry name" value="Plant lipid-transfer and hydrophobic proteins"/>
    <property type="match status" value="1"/>
</dbReference>
<keyword evidence="6" id="KW-1015">Disulfide bond</keyword>
<feature type="signal peptide" evidence="9">
    <location>
        <begin position="1"/>
        <end position="26"/>
    </location>
</feature>
<evidence type="ECO:0000256" key="3">
    <source>
        <dbReference type="ARBA" id="ARBA00022475"/>
    </source>
</evidence>
<keyword evidence="4" id="KW-0336">GPI-anchor</keyword>
<gene>
    <name evidence="11" type="ORF">K7X08_013144</name>
</gene>
<dbReference type="Pfam" id="PF14368">
    <property type="entry name" value="LTP_2"/>
    <property type="match status" value="1"/>
</dbReference>
<evidence type="ECO:0000313" key="11">
    <source>
        <dbReference type="EMBL" id="KAJ8555648.1"/>
    </source>
</evidence>
<dbReference type="Proteomes" id="UP001152561">
    <property type="component" value="Unassembled WGS sequence"/>
</dbReference>
<evidence type="ECO:0000256" key="6">
    <source>
        <dbReference type="ARBA" id="ARBA00023157"/>
    </source>
</evidence>
<evidence type="ECO:0000313" key="12">
    <source>
        <dbReference type="Proteomes" id="UP001152561"/>
    </source>
</evidence>
<name>A0A9Q1RGC2_9SOLA</name>
<comment type="similarity">
    <text evidence="2">Belongs to the plant LTP family.</text>
</comment>
<dbReference type="OrthoDB" id="690947at2759"/>
<keyword evidence="7" id="KW-0325">Glycoprotein</keyword>
<feature type="domain" description="Bifunctional inhibitor/plant lipid transfer protein/seed storage helical" evidence="10">
    <location>
        <begin position="31"/>
        <end position="102"/>
    </location>
</feature>
<evidence type="ECO:0000256" key="7">
    <source>
        <dbReference type="ARBA" id="ARBA00023180"/>
    </source>
</evidence>
<keyword evidence="8" id="KW-0449">Lipoprotein</keyword>
<keyword evidence="12" id="KW-1185">Reference proteome</keyword>
<dbReference type="InterPro" id="IPR043325">
    <property type="entry name" value="LTSS"/>
</dbReference>
<evidence type="ECO:0000256" key="8">
    <source>
        <dbReference type="ARBA" id="ARBA00023288"/>
    </source>
</evidence>
<feature type="chain" id="PRO_5040484969" description="Bifunctional inhibitor/plant lipid transfer protein/seed storage helical domain-containing protein" evidence="9">
    <location>
        <begin position="27"/>
        <end position="150"/>
    </location>
</feature>
<keyword evidence="3" id="KW-1003">Cell membrane</keyword>
<keyword evidence="4" id="KW-0472">Membrane</keyword>
<evidence type="ECO:0000256" key="2">
    <source>
        <dbReference type="ARBA" id="ARBA00009748"/>
    </source>
</evidence>
<reference evidence="12" key="1">
    <citation type="journal article" date="2023" name="Proc. Natl. Acad. Sci. U.S.A.">
        <title>Genomic and structural basis for evolution of tropane alkaloid biosynthesis.</title>
        <authorList>
            <person name="Wanga Y.-J."/>
            <person name="Taina T."/>
            <person name="Yua J.-Y."/>
            <person name="Lia J."/>
            <person name="Xua B."/>
            <person name="Chenc J."/>
            <person name="D'Auriad J.C."/>
            <person name="Huanga J.-P."/>
            <person name="Huanga S.-X."/>
        </authorList>
    </citation>
    <scope>NUCLEOTIDE SEQUENCE [LARGE SCALE GENOMIC DNA]</scope>
    <source>
        <strain evidence="12">cv. KIB-2019</strain>
    </source>
</reference>
<evidence type="ECO:0000256" key="1">
    <source>
        <dbReference type="ARBA" id="ARBA00004609"/>
    </source>
</evidence>
<comment type="subcellular location">
    <subcellularLocation>
        <location evidence="1">Cell membrane</location>
        <topology evidence="1">Lipid-anchor</topology>
        <topology evidence="1">GPI-anchor</topology>
    </subcellularLocation>
</comment>
<accession>A0A9Q1RGC2</accession>
<dbReference type="PANTHER" id="PTHR33044">
    <property type="entry name" value="BIFUNCTIONAL INHIBITOR/LIPID-TRANSFER PROTEIN/SEED STORAGE 2S ALBUMIN SUPERFAMILY PROTEIN-RELATED"/>
    <property type="match status" value="1"/>
</dbReference>
<evidence type="ECO:0000256" key="4">
    <source>
        <dbReference type="ARBA" id="ARBA00022622"/>
    </source>
</evidence>
<dbReference type="SMART" id="SM00499">
    <property type="entry name" value="AAI"/>
    <property type="match status" value="1"/>
</dbReference>